<dbReference type="PANTHER" id="PTHR12228">
    <property type="entry name" value="TRANSCRIPTION INITIATION FACTOR TFIID 55 KD SUBUNIT-RELATED"/>
    <property type="match status" value="1"/>
</dbReference>
<evidence type="ECO:0000259" key="7">
    <source>
        <dbReference type="SMART" id="SM01370"/>
    </source>
</evidence>
<evidence type="ECO:0000256" key="1">
    <source>
        <dbReference type="ARBA" id="ARBA00004123"/>
    </source>
</evidence>
<proteinExistence type="inferred from homology"/>
<evidence type="ECO:0000256" key="6">
    <source>
        <dbReference type="SAM" id="MobiDB-lite"/>
    </source>
</evidence>
<sequence length="493" mass="55191">MSRARRLKLKTKAPEPSQTQPTPPPPSDQPPPLQRKITLKIARKPTENEAPETPVKQEKPKKPKITIKRKKRPADDAGPDDPSAAISQQSAGPKRLKLNPSKKPGLQSIRIKNKGLVPNRPTGVGYDSEASDTEIDPAIEEQFILRMLPGEDCEYLQHAISERRFDKSEFSFKPLTREGRRAVVKIRDKQYAAILVDLPCIVEGMKSWDRRGWYKSADICQMLLVLGLVPTEADALNYPLPAEILRPDDKTLQYPHGLTPPLKWVRKRRFRDRISTRTIEQVEKAVEDLIAQDEAAIGPPRYELLDKTTLDRAEGLVNGDYDEYDYDDEQDAEGEVDEAMEDVDGMFEDLEDTLAAEMEAALAAGADGSTFEAEVVEEAHDTGVYQAGTPMATKPSTPAPNADSSDDESDASNVEEEAEEDELDDEQIEQQQQIQQQREEVAELEALIRAETVKWELQKNNILKGKLAKRIHDLKQDLALKKVSIGEGDDADS</sequence>
<dbReference type="InterPro" id="IPR037817">
    <property type="entry name" value="TAF7"/>
</dbReference>
<evidence type="ECO:0000313" key="9">
    <source>
        <dbReference type="Proteomes" id="UP001610335"/>
    </source>
</evidence>
<feature type="region of interest" description="Disordered" evidence="6">
    <location>
        <begin position="386"/>
        <end position="439"/>
    </location>
</feature>
<comment type="similarity">
    <text evidence="2">Belongs to the TAF7 family.</text>
</comment>
<keyword evidence="9" id="KW-1185">Reference proteome</keyword>
<comment type="caution">
    <text evidence="8">The sequence shown here is derived from an EMBL/GenBank/DDBJ whole genome shotgun (WGS) entry which is preliminary data.</text>
</comment>
<organism evidence="8 9">
    <name type="scientific">Aspergillus cavernicola</name>
    <dbReference type="NCBI Taxonomy" id="176166"/>
    <lineage>
        <taxon>Eukaryota</taxon>
        <taxon>Fungi</taxon>
        <taxon>Dikarya</taxon>
        <taxon>Ascomycota</taxon>
        <taxon>Pezizomycotina</taxon>
        <taxon>Eurotiomycetes</taxon>
        <taxon>Eurotiomycetidae</taxon>
        <taxon>Eurotiales</taxon>
        <taxon>Aspergillaceae</taxon>
        <taxon>Aspergillus</taxon>
        <taxon>Aspergillus subgen. Nidulantes</taxon>
    </lineage>
</organism>
<protein>
    <submittedName>
        <fullName evidence="8">TAFII55 protein conserved region-domain-containing protein</fullName>
    </submittedName>
</protein>
<feature type="compositionally biased region" description="Basic residues" evidence="6">
    <location>
        <begin position="61"/>
        <end position="72"/>
    </location>
</feature>
<dbReference type="Pfam" id="PF04658">
    <property type="entry name" value="TAFII55_N"/>
    <property type="match status" value="1"/>
</dbReference>
<reference evidence="8 9" key="1">
    <citation type="submission" date="2024-07" db="EMBL/GenBank/DDBJ databases">
        <title>Section-level genome sequencing and comparative genomics of Aspergillus sections Usti and Cavernicolus.</title>
        <authorList>
            <consortium name="Lawrence Berkeley National Laboratory"/>
            <person name="Nybo J.L."/>
            <person name="Vesth T.C."/>
            <person name="Theobald S."/>
            <person name="Frisvad J.C."/>
            <person name="Larsen T.O."/>
            <person name="Kjaerboelling I."/>
            <person name="Rothschild-Mancinelli K."/>
            <person name="Lyhne E.K."/>
            <person name="Kogle M.E."/>
            <person name="Barry K."/>
            <person name="Clum A."/>
            <person name="Na H."/>
            <person name="Ledsgaard L."/>
            <person name="Lin J."/>
            <person name="Lipzen A."/>
            <person name="Kuo A."/>
            <person name="Riley R."/>
            <person name="Mondo S."/>
            <person name="LaButti K."/>
            <person name="Haridas S."/>
            <person name="Pangalinan J."/>
            <person name="Salamov A.A."/>
            <person name="Simmons B.A."/>
            <person name="Magnuson J.K."/>
            <person name="Chen J."/>
            <person name="Drula E."/>
            <person name="Henrissat B."/>
            <person name="Wiebenga A."/>
            <person name="Lubbers R.J."/>
            <person name="Gomes A.C."/>
            <person name="Makela M.R."/>
            <person name="Stajich J."/>
            <person name="Grigoriev I.V."/>
            <person name="Mortensen U.H."/>
            <person name="De vries R.P."/>
            <person name="Baker S.E."/>
            <person name="Andersen M.R."/>
        </authorList>
    </citation>
    <scope>NUCLEOTIDE SEQUENCE [LARGE SCALE GENOMIC DNA]</scope>
    <source>
        <strain evidence="8 9">CBS 600.67</strain>
    </source>
</reference>
<feature type="region of interest" description="Disordered" evidence="6">
    <location>
        <begin position="1"/>
        <end position="109"/>
    </location>
</feature>
<dbReference type="EMBL" id="JBFXLS010000092">
    <property type="protein sequence ID" value="KAL2817452.1"/>
    <property type="molecule type" value="Genomic_DNA"/>
</dbReference>
<comment type="subcellular location">
    <subcellularLocation>
        <location evidence="1">Nucleus</location>
    </subcellularLocation>
</comment>
<feature type="domain" description="TAFII55 protein conserved region" evidence="7">
    <location>
        <begin position="139"/>
        <end position="298"/>
    </location>
</feature>
<evidence type="ECO:0000256" key="3">
    <source>
        <dbReference type="ARBA" id="ARBA00023015"/>
    </source>
</evidence>
<dbReference type="SMART" id="SM01370">
    <property type="entry name" value="TAFII55_N"/>
    <property type="match status" value="1"/>
</dbReference>
<feature type="compositionally biased region" description="Acidic residues" evidence="6">
    <location>
        <begin position="404"/>
        <end position="428"/>
    </location>
</feature>
<keyword evidence="5" id="KW-0539">Nucleus</keyword>
<dbReference type="InterPro" id="IPR006751">
    <property type="entry name" value="TAFII55_prot_cons_reg"/>
</dbReference>
<keyword evidence="3" id="KW-0805">Transcription regulation</keyword>
<evidence type="ECO:0000256" key="4">
    <source>
        <dbReference type="ARBA" id="ARBA00023163"/>
    </source>
</evidence>
<dbReference type="Proteomes" id="UP001610335">
    <property type="component" value="Unassembled WGS sequence"/>
</dbReference>
<dbReference type="CDD" id="cd08047">
    <property type="entry name" value="TAF7"/>
    <property type="match status" value="1"/>
</dbReference>
<keyword evidence="4" id="KW-0804">Transcription</keyword>
<evidence type="ECO:0000256" key="5">
    <source>
        <dbReference type="ARBA" id="ARBA00023242"/>
    </source>
</evidence>
<evidence type="ECO:0000256" key="2">
    <source>
        <dbReference type="ARBA" id="ARBA00009368"/>
    </source>
</evidence>
<name>A0ABR4HRS2_9EURO</name>
<accession>A0ABR4HRS2</accession>
<evidence type="ECO:0000313" key="8">
    <source>
        <dbReference type="EMBL" id="KAL2817452.1"/>
    </source>
</evidence>
<gene>
    <name evidence="8" type="ORF">BDW59DRAFT_175494</name>
</gene>
<dbReference type="PANTHER" id="PTHR12228:SF0">
    <property type="entry name" value="TATA-BOX BINDING PROTEIN ASSOCIATED FACTOR 7"/>
    <property type="match status" value="1"/>
</dbReference>
<feature type="compositionally biased region" description="Pro residues" evidence="6">
    <location>
        <begin position="21"/>
        <end position="33"/>
    </location>
</feature>
<feature type="compositionally biased region" description="Basic residues" evidence="6">
    <location>
        <begin position="1"/>
        <end position="11"/>
    </location>
</feature>